<sequence length="314" mass="34579">MDDDFDRRLAAAAAAIREHDLAGQRLRELSVRIGAARAAVSALRERLDAEQADVERLEGLSLSRVVATLRGGRDGALARERAEADSARLRLAEAERLLAALRDESARTQARRRRLATAPGEYAALLDEREHLLTASDDPRRPRLLELVEQRGRLTAEHRELTEAVSEAGNAESALHHLGELLSRAADWSTYDALGGGLVTSMVKHDILDEAADASARVDRALAVLRTELADLPGPALDPTTRGLDQLTRFTDIWLDNLLTDVVVLRRVERSRDETARTQGEVAALRRVLELRAAELGARLAVIETERGELLKRT</sequence>
<proteinExistence type="predicted"/>
<dbReference type="Proteomes" id="UP001303001">
    <property type="component" value="Chromosome"/>
</dbReference>
<protein>
    <submittedName>
        <fullName evidence="2">Uncharacterized protein</fullName>
    </submittedName>
</protein>
<feature type="coiled-coil region" evidence="1">
    <location>
        <begin position="40"/>
        <end position="111"/>
    </location>
</feature>
<name>A0ABY9ZU96_9ACTN</name>
<keyword evidence="3" id="KW-1185">Reference proteome</keyword>
<evidence type="ECO:0000313" key="2">
    <source>
        <dbReference type="EMBL" id="WNM38575.1"/>
    </source>
</evidence>
<gene>
    <name evidence="2" type="ORF">RMN56_26100</name>
</gene>
<reference evidence="2 3" key="1">
    <citation type="submission" date="2023-09" db="EMBL/GenBank/DDBJ databases">
        <title>Micromonospora halotolerans DSM 45598 genome sequence.</title>
        <authorList>
            <person name="Mo P."/>
        </authorList>
    </citation>
    <scope>NUCLEOTIDE SEQUENCE [LARGE SCALE GENOMIC DNA]</scope>
    <source>
        <strain evidence="2 3">DSM 45598</strain>
    </source>
</reference>
<evidence type="ECO:0000256" key="1">
    <source>
        <dbReference type="SAM" id="Coils"/>
    </source>
</evidence>
<accession>A0ABY9ZU96</accession>
<organism evidence="2 3">
    <name type="scientific">Micromonospora halotolerans</name>
    <dbReference type="NCBI Taxonomy" id="709879"/>
    <lineage>
        <taxon>Bacteria</taxon>
        <taxon>Bacillati</taxon>
        <taxon>Actinomycetota</taxon>
        <taxon>Actinomycetes</taxon>
        <taxon>Micromonosporales</taxon>
        <taxon>Micromonosporaceae</taxon>
        <taxon>Micromonospora</taxon>
    </lineage>
</organism>
<evidence type="ECO:0000313" key="3">
    <source>
        <dbReference type="Proteomes" id="UP001303001"/>
    </source>
</evidence>
<dbReference type="RefSeq" id="WP_313720259.1">
    <property type="nucleotide sequence ID" value="NZ_CP134876.1"/>
</dbReference>
<dbReference type="EMBL" id="CP134876">
    <property type="protein sequence ID" value="WNM38575.1"/>
    <property type="molecule type" value="Genomic_DNA"/>
</dbReference>
<keyword evidence="1" id="KW-0175">Coiled coil</keyword>